<feature type="binding site" evidence="7">
    <location>
        <begin position="410"/>
        <end position="415"/>
    </location>
    <ligand>
        <name>ATP</name>
        <dbReference type="ChEBI" id="CHEBI:30616"/>
    </ligand>
</feature>
<dbReference type="InterPro" id="IPR022415">
    <property type="entry name" value="ATP-guanido_PTrfase_AS"/>
</dbReference>
<evidence type="ECO:0008006" key="13">
    <source>
        <dbReference type="Google" id="ProtNLM"/>
    </source>
</evidence>
<evidence type="ECO:0000256" key="6">
    <source>
        <dbReference type="PROSITE-ProRule" id="PRU00842"/>
    </source>
</evidence>
<comment type="caution">
    <text evidence="11">The sequence shown here is derived from an EMBL/GenBank/DDBJ whole genome shotgun (WGS) entry which is preliminary data.</text>
</comment>
<evidence type="ECO:0000259" key="9">
    <source>
        <dbReference type="PROSITE" id="PS51509"/>
    </source>
</evidence>
<dbReference type="PROSITE" id="PS51509">
    <property type="entry name" value="PHOSPHAGEN_KINASE_N"/>
    <property type="match status" value="1"/>
</dbReference>
<dbReference type="GO" id="GO:0005524">
    <property type="term" value="F:ATP binding"/>
    <property type="evidence" value="ECO:0007669"/>
    <property type="project" value="UniProtKB-UniRule"/>
</dbReference>
<dbReference type="InterPro" id="IPR036802">
    <property type="entry name" value="ATP-guanido_PTrfase_N_sf"/>
</dbReference>
<feature type="binding site" evidence="7">
    <location>
        <position position="326"/>
    </location>
    <ligand>
        <name>ATP</name>
        <dbReference type="ChEBI" id="CHEBI:30616"/>
    </ligand>
</feature>
<protein>
    <recommendedName>
        <fullName evidence="13">Creatine kinase</fullName>
    </recommendedName>
</protein>
<evidence type="ECO:0000256" key="7">
    <source>
        <dbReference type="PROSITE-ProRule" id="PRU00843"/>
    </source>
</evidence>
<reference evidence="12" key="1">
    <citation type="journal article" date="2023" name="Commun. Biol.">
        <title>Genome analysis of Parmales, the sister group of diatoms, reveals the evolutionary specialization of diatoms from phago-mixotrophs to photoautotrophs.</title>
        <authorList>
            <person name="Ban H."/>
            <person name="Sato S."/>
            <person name="Yoshikawa S."/>
            <person name="Yamada K."/>
            <person name="Nakamura Y."/>
            <person name="Ichinomiya M."/>
            <person name="Sato N."/>
            <person name="Blanc-Mathieu R."/>
            <person name="Endo H."/>
            <person name="Kuwata A."/>
            <person name="Ogata H."/>
        </authorList>
    </citation>
    <scope>NUCLEOTIDE SEQUENCE [LARGE SCALE GENOMIC DNA]</scope>
    <source>
        <strain evidence="12">NIES 3701</strain>
    </source>
</reference>
<feature type="binding site" evidence="7">
    <location>
        <begin position="214"/>
        <end position="218"/>
    </location>
    <ligand>
        <name>ATP</name>
        <dbReference type="ChEBI" id="CHEBI:30616"/>
    </ligand>
</feature>
<keyword evidence="2 7" id="KW-0808">Transferase</keyword>
<dbReference type="EMBL" id="BRXY01000003">
    <property type="protein sequence ID" value="GMH51374.1"/>
    <property type="molecule type" value="Genomic_DNA"/>
</dbReference>
<feature type="domain" description="Phosphagen kinase C-terminal" evidence="10">
    <location>
        <begin position="211"/>
        <end position="457"/>
    </location>
</feature>
<feature type="binding site" evidence="7">
    <location>
        <position position="277"/>
    </location>
    <ligand>
        <name>ATP</name>
        <dbReference type="ChEBI" id="CHEBI:30616"/>
    </ligand>
</feature>
<dbReference type="Gene3D" id="3.30.590.10">
    <property type="entry name" value="Glutamine synthetase/guanido kinase, catalytic domain"/>
    <property type="match status" value="1"/>
</dbReference>
<feature type="domain" description="Phosphagen kinase N-terminal" evidence="9">
    <location>
        <begin position="96"/>
        <end position="183"/>
    </location>
</feature>
<keyword evidence="4 7" id="KW-0418">Kinase</keyword>
<evidence type="ECO:0000256" key="2">
    <source>
        <dbReference type="ARBA" id="ARBA00022679"/>
    </source>
</evidence>
<dbReference type="SUPFAM" id="SSF48034">
    <property type="entry name" value="Guanido kinase N-terminal domain"/>
    <property type="match status" value="1"/>
</dbReference>
<dbReference type="Gene3D" id="1.10.135.10">
    <property type="entry name" value="ATP:guanido phosphotransferase, N-terminal domain"/>
    <property type="match status" value="1"/>
</dbReference>
<accession>A0A9W6ZBU6</accession>
<evidence type="ECO:0000313" key="11">
    <source>
        <dbReference type="EMBL" id="GMH51374.1"/>
    </source>
</evidence>
<dbReference type="InterPro" id="IPR014746">
    <property type="entry name" value="Gln_synth/guanido_kin_cat_dom"/>
</dbReference>
<organism evidence="11 12">
    <name type="scientific">Triparma strigata</name>
    <dbReference type="NCBI Taxonomy" id="1606541"/>
    <lineage>
        <taxon>Eukaryota</taxon>
        <taxon>Sar</taxon>
        <taxon>Stramenopiles</taxon>
        <taxon>Ochrophyta</taxon>
        <taxon>Bolidophyceae</taxon>
        <taxon>Parmales</taxon>
        <taxon>Triparmaceae</taxon>
        <taxon>Triparma</taxon>
    </lineage>
</organism>
<dbReference type="OrthoDB" id="430219at2759"/>
<dbReference type="CDD" id="cd07931">
    <property type="entry name" value="eukaryotic_phosphagen_kinases"/>
    <property type="match status" value="1"/>
</dbReference>
<dbReference type="PROSITE" id="PS51510">
    <property type="entry name" value="PHOSPHAGEN_KINASE_C"/>
    <property type="match status" value="1"/>
</dbReference>
<keyword evidence="3 7" id="KW-0547">Nucleotide-binding</keyword>
<dbReference type="InterPro" id="IPR022414">
    <property type="entry name" value="ATP-guanido_PTrfase_cat"/>
</dbReference>
<keyword evidence="12" id="KW-1185">Reference proteome</keyword>
<evidence type="ECO:0000256" key="5">
    <source>
        <dbReference type="ARBA" id="ARBA00022840"/>
    </source>
</evidence>
<name>A0A9W6ZBU6_9STRA</name>
<gene>
    <name evidence="11" type="ORF">TrST_g4598</name>
</gene>
<dbReference type="GO" id="GO:0004111">
    <property type="term" value="F:creatine kinase activity"/>
    <property type="evidence" value="ECO:0007669"/>
    <property type="project" value="InterPro"/>
</dbReference>
<dbReference type="PANTHER" id="PTHR11547:SF38">
    <property type="entry name" value="ARGININE KINASE 1-RELATED"/>
    <property type="match status" value="1"/>
</dbReference>
<dbReference type="AlphaFoldDB" id="A0A9W6ZBU6"/>
<dbReference type="FunFam" id="3.30.590.10:FF:000014">
    <property type="entry name" value="arginine kinase"/>
    <property type="match status" value="1"/>
</dbReference>
<feature type="binding site" evidence="7">
    <location>
        <begin position="382"/>
        <end position="386"/>
    </location>
    <ligand>
        <name>ATP</name>
        <dbReference type="ChEBI" id="CHEBI:30616"/>
    </ligand>
</feature>
<dbReference type="GO" id="GO:0005615">
    <property type="term" value="C:extracellular space"/>
    <property type="evidence" value="ECO:0007669"/>
    <property type="project" value="TreeGrafter"/>
</dbReference>
<evidence type="ECO:0000256" key="8">
    <source>
        <dbReference type="RuleBase" id="RU000505"/>
    </source>
</evidence>
<keyword evidence="5 7" id="KW-0067">ATP-binding</keyword>
<evidence type="ECO:0000256" key="4">
    <source>
        <dbReference type="ARBA" id="ARBA00022777"/>
    </source>
</evidence>
<dbReference type="InterPro" id="IPR022413">
    <property type="entry name" value="ATP-guanido_PTrfase_N"/>
</dbReference>
<dbReference type="Pfam" id="PF00217">
    <property type="entry name" value="ATP-gua_Ptrans"/>
    <property type="match status" value="1"/>
</dbReference>
<sequence length="472" mass="52954">MGFMVGKGKGTMPWVDQINLRMHSIRRMVAPVGVVASVAVLVGLDSYSRRAEGSKISAKSSSQGEGIQALTALSVVGVGGVALCEGWGSRKSTKRIFKYSADDDYPYFSKWHRTLMRKHLTPKVYKQLQPLRTSNGFTINDVIACGTTCGYSVPRGMGCMAGDYESYSLFAPFFSPIIKEYHDFSPTSRHTTDLNPSHLKSVKDLDPNSEYVLSTRIRVARSIRGLPFPAASSRAARRKVESLARSCTETLKGDLQGMYMPLNDMDNDVNDDLIQRHICFDNPDEWSITARLGQDWPDARGVYINCQDLDETPDFVVWVNEEDHLRIMCLRKGGDIFAVFEKLVRGVNAMEKQMKEQGYQFLHDEHLGYVVGCPTNLGTGMRASMHVKLIKLAKLPGFIDLCNRMGLDVRGKHGEKDTRQSGIFDISNRHRLGFSEVELIQLMIDGVSYLIELEKKLEAGEEIDLEKEFNKV</sequence>
<dbReference type="SUPFAM" id="SSF55931">
    <property type="entry name" value="Glutamine synthetase/guanido kinase"/>
    <property type="match status" value="1"/>
</dbReference>
<dbReference type="InterPro" id="IPR000749">
    <property type="entry name" value="ATP-guanido_PTrfase"/>
</dbReference>
<dbReference type="Pfam" id="PF02807">
    <property type="entry name" value="ATP-gua_PtransN"/>
    <property type="match status" value="1"/>
</dbReference>
<evidence type="ECO:0000256" key="3">
    <source>
        <dbReference type="ARBA" id="ARBA00022741"/>
    </source>
</evidence>
<dbReference type="PANTHER" id="PTHR11547">
    <property type="entry name" value="ARGININE OR CREATINE KINASE"/>
    <property type="match status" value="1"/>
</dbReference>
<proteinExistence type="inferred from homology"/>
<dbReference type="GO" id="GO:0046314">
    <property type="term" value="P:phosphocreatine biosynthetic process"/>
    <property type="evidence" value="ECO:0007669"/>
    <property type="project" value="InterPro"/>
</dbReference>
<comment type="similarity">
    <text evidence="1 6 8">Belongs to the ATP:guanido phosphotransferase family.</text>
</comment>
<dbReference type="PROSITE" id="PS00112">
    <property type="entry name" value="PHOSPHAGEN_KINASE"/>
    <property type="match status" value="1"/>
</dbReference>
<evidence type="ECO:0000259" key="10">
    <source>
        <dbReference type="PROSITE" id="PS51510"/>
    </source>
</evidence>
<dbReference type="Proteomes" id="UP001165085">
    <property type="component" value="Unassembled WGS sequence"/>
</dbReference>
<evidence type="ECO:0000256" key="1">
    <source>
        <dbReference type="ARBA" id="ARBA00006798"/>
    </source>
</evidence>
<evidence type="ECO:0000313" key="12">
    <source>
        <dbReference type="Proteomes" id="UP001165085"/>
    </source>
</evidence>